<dbReference type="AlphaFoldDB" id="R7VAS4"/>
<feature type="compositionally biased region" description="Basic and acidic residues" evidence="5">
    <location>
        <begin position="291"/>
        <end position="301"/>
    </location>
</feature>
<reference evidence="9" key="3">
    <citation type="submission" date="2015-06" db="UniProtKB">
        <authorList>
            <consortium name="EnsemblMetazoa"/>
        </authorList>
    </citation>
    <scope>IDENTIFICATION</scope>
</reference>
<name>R7VAS4_CAPTE</name>
<dbReference type="SUPFAM" id="SSF81321">
    <property type="entry name" value="Family A G protein-coupled receptor-like"/>
    <property type="match status" value="1"/>
</dbReference>
<evidence type="ECO:0000256" key="1">
    <source>
        <dbReference type="ARBA" id="ARBA00004370"/>
    </source>
</evidence>
<evidence type="ECO:0000256" key="2">
    <source>
        <dbReference type="ARBA" id="ARBA00022692"/>
    </source>
</evidence>
<feature type="transmembrane region" description="Helical" evidence="6">
    <location>
        <begin position="178"/>
        <end position="201"/>
    </location>
</feature>
<gene>
    <name evidence="8" type="ORF">CAPTEDRAFT_207051</name>
</gene>
<feature type="transmembrane region" description="Helical" evidence="6">
    <location>
        <begin position="78"/>
        <end position="98"/>
    </location>
</feature>
<dbReference type="STRING" id="283909.R7VAS4"/>
<dbReference type="EMBL" id="KB293659">
    <property type="protein sequence ID" value="ELU15679.1"/>
    <property type="molecule type" value="Genomic_DNA"/>
</dbReference>
<keyword evidence="3 6" id="KW-1133">Transmembrane helix</keyword>
<reference evidence="10" key="1">
    <citation type="submission" date="2012-12" db="EMBL/GenBank/DDBJ databases">
        <authorList>
            <person name="Hellsten U."/>
            <person name="Grimwood J."/>
            <person name="Chapman J.A."/>
            <person name="Shapiro H."/>
            <person name="Aerts A."/>
            <person name="Otillar R.P."/>
            <person name="Terry A.Y."/>
            <person name="Boore J.L."/>
            <person name="Simakov O."/>
            <person name="Marletaz F."/>
            <person name="Cho S.-J."/>
            <person name="Edsinger-Gonzales E."/>
            <person name="Havlak P."/>
            <person name="Kuo D.-H."/>
            <person name="Larsson T."/>
            <person name="Lv J."/>
            <person name="Arendt D."/>
            <person name="Savage R."/>
            <person name="Osoegawa K."/>
            <person name="de Jong P."/>
            <person name="Lindberg D.R."/>
            <person name="Seaver E.C."/>
            <person name="Weisblat D.A."/>
            <person name="Putnam N.H."/>
            <person name="Grigoriev I.V."/>
            <person name="Rokhsar D.S."/>
        </authorList>
    </citation>
    <scope>NUCLEOTIDE SEQUENCE</scope>
    <source>
        <strain evidence="10">I ESC-2004</strain>
    </source>
</reference>
<organism evidence="8">
    <name type="scientific">Capitella teleta</name>
    <name type="common">Polychaete worm</name>
    <dbReference type="NCBI Taxonomy" id="283909"/>
    <lineage>
        <taxon>Eukaryota</taxon>
        <taxon>Metazoa</taxon>
        <taxon>Spiralia</taxon>
        <taxon>Lophotrochozoa</taxon>
        <taxon>Annelida</taxon>
        <taxon>Polychaeta</taxon>
        <taxon>Sedentaria</taxon>
        <taxon>Scolecida</taxon>
        <taxon>Capitellidae</taxon>
        <taxon>Capitella</taxon>
    </lineage>
</organism>
<sequence>MTLTDMTVLLTSALRWVVDALSDVDIADLSTGGCMFYHHVTHVMRGLSAWVLLLVTFERALAIHLLPLGLKTIGKKHLRLSVLGISLALLVANSHWYWNIKQLADLRGSHFACPVFNFSGMNDGWWWFNLSLTDLLPLLLLLIAACPLTAKLSLTIAHRTPVIHSSFRNNFSNFESQVTTLSLALSYFYFLTVLPFTIVYLGRHFWVLSDQHQDLVDSICVLLVLIFSSCKLPLYICIVNKSLLRTALQRKPSERRKKTVKAAVNIEDSEDQMTSKGFSQGSIKSRRKRGLAKDAKRKECEADSDLGGSVSNGTHPHHEACLEEAPQSEEKEDSDAEPAEKKKEDEKEEEVDKGDDETTRWSIESTFTLGSCY</sequence>
<accession>R7VAS4</accession>
<feature type="compositionally biased region" description="Acidic residues" evidence="5">
    <location>
        <begin position="326"/>
        <end position="337"/>
    </location>
</feature>
<evidence type="ECO:0000256" key="4">
    <source>
        <dbReference type="ARBA" id="ARBA00023136"/>
    </source>
</evidence>
<evidence type="ECO:0000313" key="9">
    <source>
        <dbReference type="EnsemblMetazoa" id="CapteP207051"/>
    </source>
</evidence>
<dbReference type="InterPro" id="IPR052954">
    <property type="entry name" value="GPCR-Ligand_Int"/>
</dbReference>
<keyword evidence="10" id="KW-1185">Reference proteome</keyword>
<dbReference type="EnsemblMetazoa" id="CapteT207051">
    <property type="protein sequence ID" value="CapteP207051"/>
    <property type="gene ID" value="CapteG207051"/>
</dbReference>
<evidence type="ECO:0000259" key="7">
    <source>
        <dbReference type="PROSITE" id="PS50262"/>
    </source>
</evidence>
<evidence type="ECO:0000313" key="10">
    <source>
        <dbReference type="Proteomes" id="UP000014760"/>
    </source>
</evidence>
<feature type="compositionally biased region" description="Polar residues" evidence="5">
    <location>
        <begin position="272"/>
        <end position="283"/>
    </location>
</feature>
<reference evidence="8 10" key="2">
    <citation type="journal article" date="2013" name="Nature">
        <title>Insights into bilaterian evolution from three spiralian genomes.</title>
        <authorList>
            <person name="Simakov O."/>
            <person name="Marletaz F."/>
            <person name="Cho S.J."/>
            <person name="Edsinger-Gonzales E."/>
            <person name="Havlak P."/>
            <person name="Hellsten U."/>
            <person name="Kuo D.H."/>
            <person name="Larsson T."/>
            <person name="Lv J."/>
            <person name="Arendt D."/>
            <person name="Savage R."/>
            <person name="Osoegawa K."/>
            <person name="de Jong P."/>
            <person name="Grimwood J."/>
            <person name="Chapman J.A."/>
            <person name="Shapiro H."/>
            <person name="Aerts A."/>
            <person name="Otillar R.P."/>
            <person name="Terry A.Y."/>
            <person name="Boore J.L."/>
            <person name="Grigoriev I.V."/>
            <person name="Lindberg D.R."/>
            <person name="Seaver E.C."/>
            <person name="Weisblat D.A."/>
            <person name="Putnam N.H."/>
            <person name="Rokhsar D.S."/>
        </authorList>
    </citation>
    <scope>NUCLEOTIDE SEQUENCE</scope>
    <source>
        <strain evidence="8 10">I ESC-2004</strain>
    </source>
</reference>
<comment type="subcellular location">
    <subcellularLocation>
        <location evidence="1">Membrane</location>
    </subcellularLocation>
</comment>
<evidence type="ECO:0000256" key="6">
    <source>
        <dbReference type="SAM" id="Phobius"/>
    </source>
</evidence>
<keyword evidence="2 6" id="KW-0812">Transmembrane</keyword>
<dbReference type="PROSITE" id="PS50262">
    <property type="entry name" value="G_PROTEIN_RECEP_F1_2"/>
    <property type="match status" value="1"/>
</dbReference>
<dbReference type="HOGENOM" id="CLU_042200_0_0_1"/>
<dbReference type="GO" id="GO:0016020">
    <property type="term" value="C:membrane"/>
    <property type="evidence" value="ECO:0007669"/>
    <property type="project" value="UniProtKB-SubCell"/>
</dbReference>
<feature type="region of interest" description="Disordered" evidence="5">
    <location>
        <begin position="271"/>
        <end position="362"/>
    </location>
</feature>
<evidence type="ECO:0000256" key="3">
    <source>
        <dbReference type="ARBA" id="ARBA00022989"/>
    </source>
</evidence>
<feature type="domain" description="G-protein coupled receptors family 1 profile" evidence="7">
    <location>
        <begin position="1"/>
        <end position="235"/>
    </location>
</feature>
<feature type="transmembrane region" description="Helical" evidence="6">
    <location>
        <begin position="135"/>
        <end position="157"/>
    </location>
</feature>
<dbReference type="PANTHER" id="PTHR46641">
    <property type="entry name" value="FMRFAMIDE RECEPTOR-RELATED"/>
    <property type="match status" value="1"/>
</dbReference>
<proteinExistence type="predicted"/>
<keyword evidence="4 6" id="KW-0472">Membrane</keyword>
<feature type="transmembrane region" description="Helical" evidence="6">
    <location>
        <begin position="46"/>
        <end position="66"/>
    </location>
</feature>
<feature type="compositionally biased region" description="Acidic residues" evidence="5">
    <location>
        <begin position="346"/>
        <end position="355"/>
    </location>
</feature>
<dbReference type="Proteomes" id="UP000014760">
    <property type="component" value="Unassembled WGS sequence"/>
</dbReference>
<evidence type="ECO:0000256" key="5">
    <source>
        <dbReference type="SAM" id="MobiDB-lite"/>
    </source>
</evidence>
<dbReference type="Gene3D" id="1.20.1070.10">
    <property type="entry name" value="Rhodopsin 7-helix transmembrane proteins"/>
    <property type="match status" value="1"/>
</dbReference>
<dbReference type="PANTHER" id="PTHR46641:SF25">
    <property type="entry name" value="CNMAMIDE RECEPTOR-RELATED"/>
    <property type="match status" value="1"/>
</dbReference>
<protein>
    <recommendedName>
        <fullName evidence="7">G-protein coupled receptors family 1 profile domain-containing protein</fullName>
    </recommendedName>
</protein>
<feature type="transmembrane region" description="Helical" evidence="6">
    <location>
        <begin position="221"/>
        <end position="248"/>
    </location>
</feature>
<dbReference type="InterPro" id="IPR017452">
    <property type="entry name" value="GPCR_Rhodpsn_7TM"/>
</dbReference>
<evidence type="ECO:0000313" key="8">
    <source>
        <dbReference type="EMBL" id="ELU15679.1"/>
    </source>
</evidence>
<dbReference type="EMBL" id="AMQN01017912">
    <property type="status" value="NOT_ANNOTATED_CDS"/>
    <property type="molecule type" value="Genomic_DNA"/>
</dbReference>